<accession>A0A9P4Q2Y0</accession>
<evidence type="ECO:0000256" key="4">
    <source>
        <dbReference type="ARBA" id="ARBA00023242"/>
    </source>
</evidence>
<protein>
    <recommendedName>
        <fullName evidence="10">ARID domain-containing protein</fullName>
    </recommendedName>
</protein>
<dbReference type="PANTHER" id="PTHR22970:SF14">
    <property type="entry name" value="AT-RICH INTERACTIVE DOMAIN-CONTAINING PROTEIN 2"/>
    <property type="match status" value="1"/>
</dbReference>
<dbReference type="InterPro" id="IPR003150">
    <property type="entry name" value="DNA-bd_RFX"/>
</dbReference>
<gene>
    <name evidence="8" type="ORF">K431DRAFT_287670</name>
</gene>
<evidence type="ECO:0000313" key="8">
    <source>
        <dbReference type="EMBL" id="KAF2718388.1"/>
    </source>
</evidence>
<dbReference type="SUPFAM" id="SSF48371">
    <property type="entry name" value="ARM repeat"/>
    <property type="match status" value="1"/>
</dbReference>
<feature type="region of interest" description="Disordered" evidence="5">
    <location>
        <begin position="124"/>
        <end position="200"/>
    </location>
</feature>
<dbReference type="GO" id="GO:0016586">
    <property type="term" value="C:RSC-type complex"/>
    <property type="evidence" value="ECO:0007669"/>
    <property type="project" value="TreeGrafter"/>
</dbReference>
<dbReference type="InterPro" id="IPR016024">
    <property type="entry name" value="ARM-type_fold"/>
</dbReference>
<organism evidence="8 9">
    <name type="scientific">Polychaeton citri CBS 116435</name>
    <dbReference type="NCBI Taxonomy" id="1314669"/>
    <lineage>
        <taxon>Eukaryota</taxon>
        <taxon>Fungi</taxon>
        <taxon>Dikarya</taxon>
        <taxon>Ascomycota</taxon>
        <taxon>Pezizomycotina</taxon>
        <taxon>Dothideomycetes</taxon>
        <taxon>Dothideomycetidae</taxon>
        <taxon>Capnodiales</taxon>
        <taxon>Capnodiaceae</taxon>
        <taxon>Polychaeton</taxon>
    </lineage>
</organism>
<keyword evidence="2" id="KW-0805">Transcription regulation</keyword>
<feature type="region of interest" description="Disordered" evidence="5">
    <location>
        <begin position="754"/>
        <end position="773"/>
    </location>
</feature>
<reference evidence="8" key="1">
    <citation type="journal article" date="2020" name="Stud. Mycol.">
        <title>101 Dothideomycetes genomes: a test case for predicting lifestyles and emergence of pathogens.</title>
        <authorList>
            <person name="Haridas S."/>
            <person name="Albert R."/>
            <person name="Binder M."/>
            <person name="Bloem J."/>
            <person name="Labutti K."/>
            <person name="Salamov A."/>
            <person name="Andreopoulos B."/>
            <person name="Baker S."/>
            <person name="Barry K."/>
            <person name="Bills G."/>
            <person name="Bluhm B."/>
            <person name="Cannon C."/>
            <person name="Castanera R."/>
            <person name="Culley D."/>
            <person name="Daum C."/>
            <person name="Ezra D."/>
            <person name="Gonzalez J."/>
            <person name="Henrissat B."/>
            <person name="Kuo A."/>
            <person name="Liang C."/>
            <person name="Lipzen A."/>
            <person name="Lutzoni F."/>
            <person name="Magnuson J."/>
            <person name="Mondo S."/>
            <person name="Nolan M."/>
            <person name="Ohm R."/>
            <person name="Pangilinan J."/>
            <person name="Park H.-J."/>
            <person name="Ramirez L."/>
            <person name="Alfaro M."/>
            <person name="Sun H."/>
            <person name="Tritt A."/>
            <person name="Yoshinaga Y."/>
            <person name="Zwiers L.-H."/>
            <person name="Turgeon B."/>
            <person name="Goodwin S."/>
            <person name="Spatafora J."/>
            <person name="Crous P."/>
            <person name="Grigoriev I."/>
        </authorList>
    </citation>
    <scope>NUCLEOTIDE SEQUENCE</scope>
    <source>
        <strain evidence="8">CBS 116435</strain>
    </source>
</reference>
<evidence type="ECO:0000256" key="5">
    <source>
        <dbReference type="SAM" id="MobiDB-lite"/>
    </source>
</evidence>
<dbReference type="PROSITE" id="PS51011">
    <property type="entry name" value="ARID"/>
    <property type="match status" value="1"/>
</dbReference>
<dbReference type="InterPro" id="IPR001606">
    <property type="entry name" value="ARID_dom"/>
</dbReference>
<feature type="region of interest" description="Disordered" evidence="5">
    <location>
        <begin position="875"/>
        <end position="898"/>
    </location>
</feature>
<dbReference type="CDD" id="cd16100">
    <property type="entry name" value="ARID"/>
    <property type="match status" value="1"/>
</dbReference>
<proteinExistence type="predicted"/>
<dbReference type="SUPFAM" id="SSF46774">
    <property type="entry name" value="ARID-like"/>
    <property type="match status" value="1"/>
</dbReference>
<dbReference type="GO" id="GO:0006355">
    <property type="term" value="P:regulation of DNA-templated transcription"/>
    <property type="evidence" value="ECO:0007669"/>
    <property type="project" value="InterPro"/>
</dbReference>
<feature type="region of interest" description="Disordered" evidence="5">
    <location>
        <begin position="597"/>
        <end position="622"/>
    </location>
</feature>
<evidence type="ECO:0000256" key="3">
    <source>
        <dbReference type="ARBA" id="ARBA00023163"/>
    </source>
</evidence>
<name>A0A9P4Q2Y0_9PEZI</name>
<evidence type="ECO:0000256" key="1">
    <source>
        <dbReference type="ARBA" id="ARBA00022853"/>
    </source>
</evidence>
<dbReference type="GO" id="GO:0003677">
    <property type="term" value="F:DNA binding"/>
    <property type="evidence" value="ECO:0007669"/>
    <property type="project" value="InterPro"/>
</dbReference>
<comment type="caution">
    <text evidence="8">The sequence shown here is derived from an EMBL/GenBank/DDBJ whole genome shotgun (WGS) entry which is preliminary data.</text>
</comment>
<evidence type="ECO:0000256" key="2">
    <source>
        <dbReference type="ARBA" id="ARBA00023015"/>
    </source>
</evidence>
<keyword evidence="4" id="KW-0539">Nucleus</keyword>
<evidence type="ECO:0000259" key="7">
    <source>
        <dbReference type="PROSITE" id="PS51526"/>
    </source>
</evidence>
<dbReference type="AlphaFoldDB" id="A0A9P4Q2Y0"/>
<dbReference type="Pfam" id="PF01388">
    <property type="entry name" value="ARID"/>
    <property type="match status" value="1"/>
</dbReference>
<dbReference type="PROSITE" id="PS51526">
    <property type="entry name" value="RFX_DBD"/>
    <property type="match status" value="1"/>
</dbReference>
<evidence type="ECO:0000313" key="9">
    <source>
        <dbReference type="Proteomes" id="UP000799441"/>
    </source>
</evidence>
<keyword evidence="3" id="KW-0804">Transcription</keyword>
<dbReference type="OrthoDB" id="338531at2759"/>
<dbReference type="SMART" id="SM01014">
    <property type="entry name" value="ARID"/>
    <property type="match status" value="1"/>
</dbReference>
<feature type="compositionally biased region" description="Polar residues" evidence="5">
    <location>
        <begin position="885"/>
        <end position="898"/>
    </location>
</feature>
<dbReference type="SMART" id="SM00501">
    <property type="entry name" value="BRIGHT"/>
    <property type="match status" value="1"/>
</dbReference>
<dbReference type="Gene3D" id="1.10.150.60">
    <property type="entry name" value="ARID DNA-binding domain"/>
    <property type="match status" value="1"/>
</dbReference>
<sequence length="999" mass="111682">MAPKGTRSIERTEEFETFMQNLTEFHEKRGTYFEAEARIGPKHVSLLALYERVIGEGGYDSVSDTKTRPLMWRKFAEEFLGKSNYVAAQAFQLKSLYYRNLCAYEITEHWKEEPPPKEILEEVTAKGGNVRGRTAENFEKPLTKEERNLQREEESEEPSPVANETPSKEDNMEGEPGSAVGGRSTRGLRQAPPQRVLFQPDLNTVRAPRSSSNAHHQSPTPVAYMSNGINNGSTPMINASANAAATGTLAAYEPQQAYPLTLKPVTTPANNPVFYSNERKRKLADVATPLAKKYRHIMLPGTGFIGPNIYIRAQQALQSGIESEEAYALHHLVKISHERGEKYQFSQFPGLAEALVSYVLRIGRIFWDFDPDVSYAYPLPEDDFATDYLDGLYSTTNLLDKLSKRMPKFTYGTVMDTTTHVELQRITEANLILRNMAMFDFNASYLAREPLTRDWLTLTLSLPKHSTVTELRVLALEAAEQIVKYMDVSEDDDLYYSLLALVQDTQDRAIATTGFRTLARISMSLPGPKKLERISKEVMQRCADFLMVDDEELRSSVLDFLISFTSFGANVEDLIDQIDIGSLTRQLSQLLLFDAKEQRSPTKQPKADDDDTTTPNDIPPVPRLSRSVVESLTVKLDEPERSSEWLRMCFLPDSRSEMTQISLWQAYQSTFAPFHGSHPHLIAGDFIKNVSSTFQGATAQVAGQKYVIRGIRSRKVPVDSLLAGPRPESRNGLSGEKAGAQELLKCSWKAESRVDGPRDPITGLPTSSKVEERECGEWSRSGEDILEHIIETHLRIPRKATSPEVYDKMEVDGMPNGSTETSKGKSFDFSKADSSVRRCRWSGCEHTTDSYDVTSDKVPRAVLFARHISTHLPTSLSSGAPGMETGNSQQYTEATKQTKPPITGETVMYTTMEDEKHDLAGVPLGAALVLRNIARGLPPEKPGNDKDGGSTGLLRSRVSEVFGEDCRQAMTFAMVHHKGTMKDYVGAVLRYIRRSEEGK</sequence>
<keyword evidence="9" id="KW-1185">Reference proteome</keyword>
<feature type="domain" description="ARID" evidence="6">
    <location>
        <begin position="12"/>
        <end position="109"/>
    </location>
</feature>
<dbReference type="PANTHER" id="PTHR22970">
    <property type="entry name" value="AT-RICH INTERACTIVE DOMAIN-CONTAINING PROTEIN 2"/>
    <property type="match status" value="1"/>
</dbReference>
<feature type="domain" description="RFX-type winged-helix" evidence="7">
    <location>
        <begin position="642"/>
        <end position="715"/>
    </location>
</feature>
<dbReference type="EMBL" id="MU003825">
    <property type="protein sequence ID" value="KAF2718388.1"/>
    <property type="molecule type" value="Genomic_DNA"/>
</dbReference>
<keyword evidence="1" id="KW-0156">Chromatin regulator</keyword>
<dbReference type="InterPro" id="IPR036431">
    <property type="entry name" value="ARID_dom_sf"/>
</dbReference>
<evidence type="ECO:0008006" key="10">
    <source>
        <dbReference type="Google" id="ProtNLM"/>
    </source>
</evidence>
<dbReference type="GO" id="GO:0006325">
    <property type="term" value="P:chromatin organization"/>
    <property type="evidence" value="ECO:0007669"/>
    <property type="project" value="UniProtKB-KW"/>
</dbReference>
<dbReference type="Proteomes" id="UP000799441">
    <property type="component" value="Unassembled WGS sequence"/>
</dbReference>
<feature type="compositionally biased region" description="Basic and acidic residues" evidence="5">
    <location>
        <begin position="133"/>
        <end position="152"/>
    </location>
</feature>
<evidence type="ECO:0000259" key="6">
    <source>
        <dbReference type="PROSITE" id="PS51011"/>
    </source>
</evidence>
<dbReference type="InterPro" id="IPR052406">
    <property type="entry name" value="Chromatin_Remodeling_Comp"/>
</dbReference>